<organism evidence="2 3">
    <name type="scientific">Cucumis melo var. makuwa</name>
    <name type="common">Oriental melon</name>
    <dbReference type="NCBI Taxonomy" id="1194695"/>
    <lineage>
        <taxon>Eukaryota</taxon>
        <taxon>Viridiplantae</taxon>
        <taxon>Streptophyta</taxon>
        <taxon>Embryophyta</taxon>
        <taxon>Tracheophyta</taxon>
        <taxon>Spermatophyta</taxon>
        <taxon>Magnoliopsida</taxon>
        <taxon>eudicotyledons</taxon>
        <taxon>Gunneridae</taxon>
        <taxon>Pentapetalae</taxon>
        <taxon>rosids</taxon>
        <taxon>fabids</taxon>
        <taxon>Cucurbitales</taxon>
        <taxon>Cucurbitaceae</taxon>
        <taxon>Benincaseae</taxon>
        <taxon>Cucumis</taxon>
    </lineage>
</organism>
<dbReference type="AlphaFoldDB" id="A0A5A7UGU8"/>
<dbReference type="Proteomes" id="UP000321393">
    <property type="component" value="Unassembled WGS sequence"/>
</dbReference>
<dbReference type="PANTHER" id="PTHR48451:SF1">
    <property type="entry name" value="DUF4218 DOMAIN-CONTAINING PROTEIN"/>
    <property type="match status" value="1"/>
</dbReference>
<dbReference type="EMBL" id="SSTE01008560">
    <property type="protein sequence ID" value="KAA0055173.1"/>
    <property type="molecule type" value="Genomic_DNA"/>
</dbReference>
<name>A0A5A7UGU8_CUCMM</name>
<dbReference type="InterPro" id="IPR004242">
    <property type="entry name" value="Transposase_21"/>
</dbReference>
<comment type="caution">
    <text evidence="2">The sequence shown here is derived from an EMBL/GenBank/DDBJ whole genome shotgun (WGS) entry which is preliminary data.</text>
</comment>
<accession>A0A5A7UGU8</accession>
<feature type="domain" description="DUF4218" evidence="1">
    <location>
        <begin position="183"/>
        <end position="224"/>
    </location>
</feature>
<reference evidence="2 3" key="1">
    <citation type="submission" date="2019-08" db="EMBL/GenBank/DDBJ databases">
        <title>Draft genome sequences of two oriental melons (Cucumis melo L. var makuwa).</title>
        <authorList>
            <person name="Kwon S.-Y."/>
        </authorList>
    </citation>
    <scope>NUCLEOTIDE SEQUENCE [LARGE SCALE GENOMIC DNA]</scope>
    <source>
        <strain evidence="3">cv. SW 3</strain>
        <tissue evidence="2">Leaf</tissue>
    </source>
</reference>
<dbReference type="InterPro" id="IPR025452">
    <property type="entry name" value="DUF4218"/>
</dbReference>
<dbReference type="OrthoDB" id="1878503at2759"/>
<protein>
    <recommendedName>
        <fullName evidence="1">DUF4218 domain-containing protein</fullName>
    </recommendedName>
</protein>
<evidence type="ECO:0000313" key="3">
    <source>
        <dbReference type="Proteomes" id="UP000321393"/>
    </source>
</evidence>
<dbReference type="Pfam" id="PF13960">
    <property type="entry name" value="DUF4218"/>
    <property type="match status" value="1"/>
</dbReference>
<gene>
    <name evidence="2" type="ORF">E6C27_scaffold2359G00020</name>
</gene>
<proteinExistence type="predicted"/>
<dbReference type="Pfam" id="PF02992">
    <property type="entry name" value="Transposase_21"/>
    <property type="match status" value="1"/>
</dbReference>
<dbReference type="PANTHER" id="PTHR48451">
    <property type="entry name" value="DUF4218 DOMAIN-CONTAINING PROTEIN"/>
    <property type="match status" value="1"/>
</dbReference>
<sequence length="410" mass="47132">MLNNLQAPIEQEEETKEGHLEDEMLRNIEVVNDWSNKSFDMLLELLKATFPMCNSTILSSFYEAKQKLLDLDDVLKHPVDDEGWKHFDSELPHLASNPRNVRLGLASDGFNPFGHKSAPYTLLWTINDFPAYGDLLKYKWGIRSRLHDGKVGRRAPPVVMNEHEIIEQLDQLKFSVMSKHPLYVRNKVRPEESIAEAYVMNELSTFCSSYLSAIETRFTRDERNDDTILDDEVIGEVENFEQKVRPSGMSSLRTLSREEKRLFHWYIFNNVDEILEFRNNWKVVQVVQNKCIWDVPEVDDVENEQLNVLEIIAGHQVDEHIEDDNHGKIDISIVHHVIDDFIDDGDEQLSHRSGKSTISSFSSGFDKIDAIFLLFVEDLDNPAGGLSSMNNNLGTAQPFATLTPRRRGQS</sequence>
<evidence type="ECO:0000313" key="2">
    <source>
        <dbReference type="EMBL" id="KAA0055173.1"/>
    </source>
</evidence>
<evidence type="ECO:0000259" key="1">
    <source>
        <dbReference type="Pfam" id="PF13960"/>
    </source>
</evidence>